<organism evidence="1 2">
    <name type="scientific">Hypoxylon rubiginosum</name>
    <dbReference type="NCBI Taxonomy" id="110542"/>
    <lineage>
        <taxon>Eukaryota</taxon>
        <taxon>Fungi</taxon>
        <taxon>Dikarya</taxon>
        <taxon>Ascomycota</taxon>
        <taxon>Pezizomycotina</taxon>
        <taxon>Sordariomycetes</taxon>
        <taxon>Xylariomycetidae</taxon>
        <taxon>Xylariales</taxon>
        <taxon>Hypoxylaceae</taxon>
        <taxon>Hypoxylon</taxon>
    </lineage>
</organism>
<sequence>MELVRMVCHLCMLQSISTGPIAQSYFCHTALAQTPCQEQPTQQQMVEHHLTTLLPLKASMIGVSGQQLRQCMRYLC</sequence>
<comment type="caution">
    <text evidence="1">The sequence shown here is derived from an EMBL/GenBank/DDBJ whole genome shotgun (WGS) entry which is preliminary data.</text>
</comment>
<evidence type="ECO:0000313" key="2">
    <source>
        <dbReference type="Proteomes" id="UP001497680"/>
    </source>
</evidence>
<keyword evidence="2" id="KW-1185">Reference proteome</keyword>
<protein>
    <submittedName>
        <fullName evidence="1">Uncharacterized protein</fullName>
    </submittedName>
</protein>
<evidence type="ECO:0000313" key="1">
    <source>
        <dbReference type="EMBL" id="KAI6085165.1"/>
    </source>
</evidence>
<gene>
    <name evidence="1" type="ORF">F4821DRAFT_241297</name>
</gene>
<dbReference type="EMBL" id="MU394328">
    <property type="protein sequence ID" value="KAI6085165.1"/>
    <property type="molecule type" value="Genomic_DNA"/>
</dbReference>
<proteinExistence type="predicted"/>
<dbReference type="Proteomes" id="UP001497680">
    <property type="component" value="Unassembled WGS sequence"/>
</dbReference>
<reference evidence="1 2" key="1">
    <citation type="journal article" date="2022" name="New Phytol.">
        <title>Ecological generalism drives hyperdiversity of secondary metabolite gene clusters in xylarialean endophytes.</title>
        <authorList>
            <person name="Franco M.E.E."/>
            <person name="Wisecaver J.H."/>
            <person name="Arnold A.E."/>
            <person name="Ju Y.M."/>
            <person name="Slot J.C."/>
            <person name="Ahrendt S."/>
            <person name="Moore L.P."/>
            <person name="Eastman K.E."/>
            <person name="Scott K."/>
            <person name="Konkel Z."/>
            <person name="Mondo S.J."/>
            <person name="Kuo A."/>
            <person name="Hayes R.D."/>
            <person name="Haridas S."/>
            <person name="Andreopoulos B."/>
            <person name="Riley R."/>
            <person name="LaButti K."/>
            <person name="Pangilinan J."/>
            <person name="Lipzen A."/>
            <person name="Amirebrahimi M."/>
            <person name="Yan J."/>
            <person name="Adam C."/>
            <person name="Keymanesh K."/>
            <person name="Ng V."/>
            <person name="Louie K."/>
            <person name="Northen T."/>
            <person name="Drula E."/>
            <person name="Henrissat B."/>
            <person name="Hsieh H.M."/>
            <person name="Youens-Clark K."/>
            <person name="Lutzoni F."/>
            <person name="Miadlikowska J."/>
            <person name="Eastwood D.C."/>
            <person name="Hamelin R.C."/>
            <person name="Grigoriev I.V."/>
            <person name="U'Ren J.M."/>
        </authorList>
    </citation>
    <scope>NUCLEOTIDE SEQUENCE [LARGE SCALE GENOMIC DNA]</scope>
    <source>
        <strain evidence="1 2">ER1909</strain>
    </source>
</reference>
<name>A0ACC0CYJ1_9PEZI</name>
<accession>A0ACC0CYJ1</accession>